<feature type="compositionally biased region" description="Low complexity" evidence="1">
    <location>
        <begin position="101"/>
        <end position="119"/>
    </location>
</feature>
<feature type="region of interest" description="Disordered" evidence="1">
    <location>
        <begin position="1"/>
        <end position="58"/>
    </location>
</feature>
<keyword evidence="4" id="KW-1185">Reference proteome</keyword>
<proteinExistence type="predicted"/>
<dbReference type="EMBL" id="JANVFT010000005">
    <property type="protein sequence ID" value="KAJ4500485.1"/>
    <property type="molecule type" value="Genomic_DNA"/>
</dbReference>
<comment type="caution">
    <text evidence="2">The sequence shown here is derived from an EMBL/GenBank/DDBJ whole genome shotgun (WGS) entry which is preliminary data.</text>
</comment>
<feature type="region of interest" description="Disordered" evidence="1">
    <location>
        <begin position="84"/>
        <end position="184"/>
    </location>
</feature>
<evidence type="ECO:0000313" key="2">
    <source>
        <dbReference type="EMBL" id="KAJ4466955.1"/>
    </source>
</evidence>
<evidence type="ECO:0000313" key="3">
    <source>
        <dbReference type="EMBL" id="KAJ4500485.1"/>
    </source>
</evidence>
<evidence type="ECO:0000313" key="4">
    <source>
        <dbReference type="Proteomes" id="UP001150217"/>
    </source>
</evidence>
<gene>
    <name evidence="2" type="ORF">C8R41DRAFT_871496</name>
    <name evidence="3" type="ORF">C8R41DRAFT_899640</name>
</gene>
<organism evidence="2 4">
    <name type="scientific">Lentinula lateritia</name>
    <dbReference type="NCBI Taxonomy" id="40482"/>
    <lineage>
        <taxon>Eukaryota</taxon>
        <taxon>Fungi</taxon>
        <taxon>Dikarya</taxon>
        <taxon>Basidiomycota</taxon>
        <taxon>Agaricomycotina</taxon>
        <taxon>Agaricomycetes</taxon>
        <taxon>Agaricomycetidae</taxon>
        <taxon>Agaricales</taxon>
        <taxon>Marasmiineae</taxon>
        <taxon>Omphalotaceae</taxon>
        <taxon>Lentinula</taxon>
    </lineage>
</organism>
<protein>
    <submittedName>
        <fullName evidence="2">Uncharacterized protein</fullName>
    </submittedName>
</protein>
<evidence type="ECO:0000256" key="1">
    <source>
        <dbReference type="SAM" id="MobiDB-lite"/>
    </source>
</evidence>
<dbReference type="Proteomes" id="UP001150217">
    <property type="component" value="Unassembled WGS sequence"/>
</dbReference>
<feature type="compositionally biased region" description="Polar residues" evidence="1">
    <location>
        <begin position="29"/>
        <end position="44"/>
    </location>
</feature>
<feature type="compositionally biased region" description="Acidic residues" evidence="1">
    <location>
        <begin position="1"/>
        <end position="26"/>
    </location>
</feature>
<accession>A0ABQ8V106</accession>
<feature type="compositionally biased region" description="Polar residues" evidence="1">
    <location>
        <begin position="169"/>
        <end position="184"/>
    </location>
</feature>
<dbReference type="EMBL" id="JANVFT010000111">
    <property type="protein sequence ID" value="KAJ4466955.1"/>
    <property type="molecule type" value="Genomic_DNA"/>
</dbReference>
<name>A0ABQ8V106_9AGAR</name>
<sequence>MDNYNDDDYPLDFEDGTDDGGSDELVDSQPLQDNDTDNNRSQTVPDEDFQISPDYDRGPSAITLSIYISISDATLSGVLRRRAQPSGVTTNHSPPSPLLPVPSSRRSSANQSAESLSSARGISTAPSPSRLQPPPPRGSRNRRKSGTSVARKPKDPDSVPRTIVYPASSELQQRPSAGKETNTNQILRVEVNTIRIEQMLHRMIEESRSSLTSASALCQQELPQAMATERTQMEARLMGSLTDDISIPSFGWALTIQKEYIEDVILRCFRRHSIAIVSIVTAALPIE</sequence>
<reference evidence="2" key="1">
    <citation type="submission" date="2022-08" db="EMBL/GenBank/DDBJ databases">
        <title>A Global Phylogenomic Analysis of the Shiitake Genus Lentinula.</title>
        <authorList>
            <consortium name="DOE Joint Genome Institute"/>
            <person name="Sierra-Patev S."/>
            <person name="Min B."/>
            <person name="Naranjo-Ortiz M."/>
            <person name="Looney B."/>
            <person name="Konkel Z."/>
            <person name="Slot J.C."/>
            <person name="Sakamoto Y."/>
            <person name="Steenwyk J.L."/>
            <person name="Rokas A."/>
            <person name="Carro J."/>
            <person name="Camarero S."/>
            <person name="Ferreira P."/>
            <person name="Molpeceres G."/>
            <person name="Ruiz-Duenas F.J."/>
            <person name="Serrano A."/>
            <person name="Henrissat B."/>
            <person name="Drula E."/>
            <person name="Hughes K.W."/>
            <person name="Mata J.L."/>
            <person name="Ishikawa N.K."/>
            <person name="Vargas-Isla R."/>
            <person name="Ushijima S."/>
            <person name="Smith C.A."/>
            <person name="Ahrendt S."/>
            <person name="Andreopoulos W."/>
            <person name="He G."/>
            <person name="Labutti K."/>
            <person name="Lipzen A."/>
            <person name="Ng V."/>
            <person name="Riley R."/>
            <person name="Sandor L."/>
            <person name="Barry K."/>
            <person name="Martinez A.T."/>
            <person name="Xiao Y."/>
            <person name="Gibbons J.G."/>
            <person name="Terashima K."/>
            <person name="Grigoriev I.V."/>
            <person name="Hibbett D.S."/>
        </authorList>
    </citation>
    <scope>NUCLEOTIDE SEQUENCE</scope>
    <source>
        <strain evidence="2">RHP3577 ss4</strain>
    </source>
</reference>